<evidence type="ECO:0000256" key="1">
    <source>
        <dbReference type="ARBA" id="ARBA00008918"/>
    </source>
</evidence>
<dbReference type="GO" id="GO:0045333">
    <property type="term" value="P:cellular respiration"/>
    <property type="evidence" value="ECO:0007669"/>
    <property type="project" value="InterPro"/>
</dbReference>
<reference evidence="5" key="1">
    <citation type="submission" date="2016-10" db="EMBL/GenBank/DDBJ databases">
        <authorList>
            <person name="Varghese N."/>
            <person name="Submissions S."/>
        </authorList>
    </citation>
    <scope>NUCLEOTIDE SEQUENCE [LARGE SCALE GENOMIC DNA]</scope>
    <source>
        <strain evidence="5">DSM 11526</strain>
    </source>
</reference>
<dbReference type="InterPro" id="IPR005031">
    <property type="entry name" value="COQ10_START"/>
</dbReference>
<gene>
    <name evidence="4" type="ORF">SAMN02745729_101601</name>
</gene>
<dbReference type="EMBL" id="FNRJ01000001">
    <property type="protein sequence ID" value="SEA15285.1"/>
    <property type="molecule type" value="Genomic_DNA"/>
</dbReference>
<dbReference type="OrthoDB" id="9804759at2"/>
<accession>A0A1H3YUQ5</accession>
<sequence length="146" mass="16265">MTQVNRSALVLHSAEQMFDLVNDVRNYPAFLPWCASTDVVSESSQELVATLHLAKSGLKYSFTTRNFLQRPDLMEITLVEGPFSSFRGKWTFTPLSEDASKVELQMDFEFKGKLAGLAMSKVFNSVATTLVDAFVMRADTVLGQEA</sequence>
<evidence type="ECO:0000259" key="3">
    <source>
        <dbReference type="Pfam" id="PF03364"/>
    </source>
</evidence>
<dbReference type="STRING" id="1122198.SAMN02745729_101601"/>
<protein>
    <submittedName>
        <fullName evidence="4">Ribosome association toxin PasT (RatA) of the RatAB toxin-antitoxin module</fullName>
    </submittedName>
</protein>
<dbReference type="CDD" id="cd07813">
    <property type="entry name" value="COQ10p_like"/>
    <property type="match status" value="1"/>
</dbReference>
<keyword evidence="5" id="KW-1185">Reference proteome</keyword>
<evidence type="ECO:0000313" key="5">
    <source>
        <dbReference type="Proteomes" id="UP000242469"/>
    </source>
</evidence>
<dbReference type="AlphaFoldDB" id="A0A1H3YUQ5"/>
<dbReference type="Proteomes" id="UP000242469">
    <property type="component" value="Unassembled WGS sequence"/>
</dbReference>
<dbReference type="PANTHER" id="PTHR12901">
    <property type="entry name" value="SPERM PROTEIN HOMOLOG"/>
    <property type="match status" value="1"/>
</dbReference>
<dbReference type="InterPro" id="IPR044996">
    <property type="entry name" value="COQ10-like"/>
</dbReference>
<evidence type="ECO:0000256" key="2">
    <source>
        <dbReference type="ARBA" id="ARBA00022649"/>
    </source>
</evidence>
<evidence type="ECO:0000313" key="4">
    <source>
        <dbReference type="EMBL" id="SEA15285.1"/>
    </source>
</evidence>
<comment type="similarity">
    <text evidence="1">Belongs to the ribosome association toxin RatA family.</text>
</comment>
<organism evidence="4 5">
    <name type="scientific">Marinobacterium iners DSM 11526</name>
    <dbReference type="NCBI Taxonomy" id="1122198"/>
    <lineage>
        <taxon>Bacteria</taxon>
        <taxon>Pseudomonadati</taxon>
        <taxon>Pseudomonadota</taxon>
        <taxon>Gammaproteobacteria</taxon>
        <taxon>Oceanospirillales</taxon>
        <taxon>Oceanospirillaceae</taxon>
        <taxon>Marinobacterium</taxon>
    </lineage>
</organism>
<name>A0A1H3YUQ5_9GAMM</name>
<dbReference type="RefSeq" id="WP_091822785.1">
    <property type="nucleotide sequence ID" value="NZ_FNRJ01000001.1"/>
</dbReference>
<proteinExistence type="inferred from homology"/>
<keyword evidence="2" id="KW-1277">Toxin-antitoxin system</keyword>
<feature type="domain" description="Coenzyme Q-binding protein COQ10 START" evidence="3">
    <location>
        <begin position="12"/>
        <end position="134"/>
    </location>
</feature>
<dbReference type="InterPro" id="IPR023393">
    <property type="entry name" value="START-like_dom_sf"/>
</dbReference>
<dbReference type="Gene3D" id="3.30.530.20">
    <property type="match status" value="1"/>
</dbReference>
<dbReference type="GO" id="GO:0048039">
    <property type="term" value="F:ubiquinone binding"/>
    <property type="evidence" value="ECO:0007669"/>
    <property type="project" value="InterPro"/>
</dbReference>
<dbReference type="Pfam" id="PF03364">
    <property type="entry name" value="Polyketide_cyc"/>
    <property type="match status" value="1"/>
</dbReference>
<dbReference type="SUPFAM" id="SSF55961">
    <property type="entry name" value="Bet v1-like"/>
    <property type="match status" value="1"/>
</dbReference>
<dbReference type="PANTHER" id="PTHR12901:SF10">
    <property type="entry name" value="COENZYME Q-BINDING PROTEIN COQ10, MITOCHONDRIAL"/>
    <property type="match status" value="1"/>
</dbReference>